<dbReference type="Proteomes" id="UP000001976">
    <property type="component" value="Plasmid pSymB"/>
</dbReference>
<keyword evidence="2" id="KW-1185">Reference proteome</keyword>
<dbReference type="AlphaFoldDB" id="B2FDC4"/>
<gene>
    <name evidence="1" type="ORF">SM_b22022</name>
</gene>
<sequence length="52" mass="5564">MAVVYISGDSAAEWAINGVPNDIMLEKPFAMAEMITAVDHLLNERSTDPASA</sequence>
<name>B2FDC4_RHIME</name>
<protein>
    <submittedName>
        <fullName evidence="1">Partial response regulator protein</fullName>
    </submittedName>
</protein>
<dbReference type="KEGG" id="sme:SM_b22022"/>
<proteinExistence type="predicted"/>
<keyword evidence="1" id="KW-0614">Plasmid</keyword>
<dbReference type="eggNOG" id="COG0784">
    <property type="taxonomic scope" value="Bacteria"/>
</dbReference>
<dbReference type="EnsemblBacteria" id="CAQ51283">
    <property type="protein sequence ID" value="CAQ51283"/>
    <property type="gene ID" value="SM_b22022"/>
</dbReference>
<dbReference type="HOGENOM" id="CLU_3084059_0_0_5"/>
<evidence type="ECO:0000313" key="1">
    <source>
        <dbReference type="EMBL" id="CAQ51283.1"/>
    </source>
</evidence>
<evidence type="ECO:0000313" key="2">
    <source>
        <dbReference type="Proteomes" id="UP000001976"/>
    </source>
</evidence>
<accession>B2FDC4</accession>
<geneLocation type="plasmid" evidence="1 2">
    <name>pSymB</name>
</geneLocation>
<reference evidence="1 2" key="1">
    <citation type="journal article" date="2001" name="Proc. Natl. Acad. Sci. U.S.A.">
        <title>The complete sequence of the 1,683-kb pSymB megaplasmid from the N2-fixing endosymbiont Sinorhizobium meliloti.</title>
        <authorList>
            <person name="Finan T.M."/>
            <person name="Weidner S."/>
            <person name="Wong K."/>
            <person name="Buhrmester J."/>
            <person name="Chain P."/>
            <person name="Vorholter F.J."/>
            <person name="Hernandez-Lucas I."/>
            <person name="Becker A."/>
            <person name="Cowie A."/>
            <person name="Gouzy J."/>
            <person name="Golding B."/>
            <person name="Puhler A."/>
        </authorList>
    </citation>
    <scope>NUCLEOTIDE SEQUENCE [LARGE SCALE GENOMIC DNA]</scope>
    <source>
        <strain evidence="1 2">1021</strain>
        <plasmid evidence="2">Plasmid pSymB</plasmid>
    </source>
</reference>
<organism evidence="1 2">
    <name type="scientific">Rhizobium meliloti (strain 1021)</name>
    <name type="common">Ensifer meliloti</name>
    <name type="synonym">Sinorhizobium meliloti</name>
    <dbReference type="NCBI Taxonomy" id="266834"/>
    <lineage>
        <taxon>Bacteria</taxon>
        <taxon>Pseudomonadati</taxon>
        <taxon>Pseudomonadota</taxon>
        <taxon>Alphaproteobacteria</taxon>
        <taxon>Hyphomicrobiales</taxon>
        <taxon>Rhizobiaceae</taxon>
        <taxon>Sinorhizobium/Ensifer group</taxon>
        <taxon>Sinorhizobium</taxon>
    </lineage>
</organism>
<dbReference type="EMBL" id="AL591985">
    <property type="protein sequence ID" value="CAQ51283.1"/>
    <property type="molecule type" value="Genomic_DNA"/>
</dbReference>
<reference evidence="2" key="2">
    <citation type="journal article" date="2001" name="Science">
        <title>The composite genome of the legume symbiont Sinorhizobium meliloti.</title>
        <authorList>
            <person name="Galibert F."/>
            <person name="Finan T.M."/>
            <person name="Long S.R."/>
            <person name="Puehler A."/>
            <person name="Abola P."/>
            <person name="Ampe F."/>
            <person name="Barloy-Hubler F."/>
            <person name="Barnett M.J."/>
            <person name="Becker A."/>
            <person name="Boistard P."/>
            <person name="Bothe G."/>
            <person name="Boutry M."/>
            <person name="Bowser L."/>
            <person name="Buhrmester J."/>
            <person name="Cadieu E."/>
            <person name="Capela D."/>
            <person name="Chain P."/>
            <person name="Cowie A."/>
            <person name="Davis R.W."/>
            <person name="Dreano S."/>
            <person name="Federspiel N.A."/>
            <person name="Fisher R.F."/>
            <person name="Gloux S."/>
            <person name="Godrie T."/>
            <person name="Goffeau A."/>
            <person name="Golding B."/>
            <person name="Gouzy J."/>
            <person name="Gurjal M."/>
            <person name="Hernandez-Lucas I."/>
            <person name="Hong A."/>
            <person name="Huizar L."/>
            <person name="Hyman R.W."/>
            <person name="Jones T."/>
            <person name="Kahn D."/>
            <person name="Kahn M.L."/>
            <person name="Kalman S."/>
            <person name="Keating D.H."/>
            <person name="Kiss E."/>
            <person name="Komp C."/>
            <person name="Lelaure V."/>
            <person name="Masuy D."/>
            <person name="Palm C."/>
            <person name="Peck M.C."/>
            <person name="Pohl T.M."/>
            <person name="Portetelle D."/>
            <person name="Purnelle B."/>
            <person name="Ramsperger U."/>
            <person name="Surzycki R."/>
            <person name="Thebault P."/>
            <person name="Vandenbol M."/>
            <person name="Vorhoelter F.J."/>
            <person name="Weidner S."/>
            <person name="Wells D.H."/>
            <person name="Wong K."/>
            <person name="Yeh K.-C."/>
            <person name="Batut J."/>
        </authorList>
    </citation>
    <scope>NUCLEOTIDE SEQUENCE [LARGE SCALE GENOMIC DNA]</scope>
    <source>
        <strain evidence="2">1021</strain>
        <plasmid evidence="2">Plasmid pSymB</plasmid>
    </source>
</reference>
<dbReference type="RefSeq" id="WP_015456609.1">
    <property type="nucleotide sequence ID" value="NC_003078.1"/>
</dbReference>